<proteinExistence type="predicted"/>
<organism evidence="1 2">
    <name type="scientific">Truepera radiovictrix (strain DSM 17093 / CIP 108686 / LMG 22925 / RQ-24)</name>
    <dbReference type="NCBI Taxonomy" id="649638"/>
    <lineage>
        <taxon>Bacteria</taxon>
        <taxon>Thermotogati</taxon>
        <taxon>Deinococcota</taxon>
        <taxon>Deinococci</taxon>
        <taxon>Trueperales</taxon>
        <taxon>Trueperaceae</taxon>
        <taxon>Truepera</taxon>
    </lineage>
</organism>
<dbReference type="KEGG" id="tra:Trad_2653"/>
<evidence type="ECO:0000313" key="2">
    <source>
        <dbReference type="Proteomes" id="UP000000379"/>
    </source>
</evidence>
<reference evidence="1 2" key="2">
    <citation type="journal article" date="2011" name="Stand. Genomic Sci.">
        <title>Complete genome sequence of Truepera radiovictrix type strain (RQ-24).</title>
        <authorList>
            <person name="Ivanova N."/>
            <person name="Rohde C."/>
            <person name="Munk C."/>
            <person name="Nolan M."/>
            <person name="Lucas S."/>
            <person name="Del Rio T.G."/>
            <person name="Tice H."/>
            <person name="Deshpande S."/>
            <person name="Cheng J.F."/>
            <person name="Tapia R."/>
            <person name="Han C."/>
            <person name="Goodwin L."/>
            <person name="Pitluck S."/>
            <person name="Liolios K."/>
            <person name="Mavromatis K."/>
            <person name="Mikhailova N."/>
            <person name="Pati A."/>
            <person name="Chen A."/>
            <person name="Palaniappan K."/>
            <person name="Land M."/>
            <person name="Hauser L."/>
            <person name="Chang Y.J."/>
            <person name="Jeffries C.D."/>
            <person name="Brambilla E."/>
            <person name="Rohde M."/>
            <person name="Goker M."/>
            <person name="Tindall B.J."/>
            <person name="Woyke T."/>
            <person name="Bristow J."/>
            <person name="Eisen J.A."/>
            <person name="Markowitz V."/>
            <person name="Hugenholtz P."/>
            <person name="Kyrpides N.C."/>
            <person name="Klenk H.P."/>
            <person name="Lapidus A."/>
        </authorList>
    </citation>
    <scope>NUCLEOTIDE SEQUENCE [LARGE SCALE GENOMIC DNA]</scope>
    <source>
        <strain evidence="2">DSM 17093 / CIP 108686 / LMG 22925 / RQ-24</strain>
    </source>
</reference>
<dbReference type="AlphaFoldDB" id="D7CUH3"/>
<dbReference type="HOGENOM" id="CLU_116617_3_0_0"/>
<protein>
    <submittedName>
        <fullName evidence="1">PilT domain-containing protein</fullName>
    </submittedName>
</protein>
<keyword evidence="2" id="KW-1185">Reference proteome</keyword>
<evidence type="ECO:0000313" key="1">
    <source>
        <dbReference type="EMBL" id="ADI15758.1"/>
    </source>
</evidence>
<name>D7CUH3_TRURR</name>
<dbReference type="eggNOG" id="COG1569">
    <property type="taxonomic scope" value="Bacteria"/>
</dbReference>
<dbReference type="EMBL" id="CP002049">
    <property type="protein sequence ID" value="ADI15758.1"/>
    <property type="molecule type" value="Genomic_DNA"/>
</dbReference>
<dbReference type="Proteomes" id="UP000000379">
    <property type="component" value="Chromosome"/>
</dbReference>
<dbReference type="STRING" id="649638.Trad_2653"/>
<accession>D7CUH3</accession>
<reference evidence="2" key="1">
    <citation type="submission" date="2010-05" db="EMBL/GenBank/DDBJ databases">
        <title>The complete genome of Truepera radiovictris DSM 17093.</title>
        <authorList>
            <consortium name="US DOE Joint Genome Institute (JGI-PGF)"/>
            <person name="Lucas S."/>
            <person name="Copeland A."/>
            <person name="Lapidus A."/>
            <person name="Glavina del Rio T."/>
            <person name="Dalin E."/>
            <person name="Tice H."/>
            <person name="Bruce D."/>
            <person name="Goodwin L."/>
            <person name="Pitluck S."/>
            <person name="Kyrpides N."/>
            <person name="Mavromatis K."/>
            <person name="Ovchinnikova G."/>
            <person name="Munk A.C."/>
            <person name="Detter J.C."/>
            <person name="Han C."/>
            <person name="Tapia R."/>
            <person name="Land M."/>
            <person name="Hauser L."/>
            <person name="Markowitz V."/>
            <person name="Cheng J.-F."/>
            <person name="Hugenholtz P."/>
            <person name="Woyke T."/>
            <person name="Wu D."/>
            <person name="Tindall B."/>
            <person name="Pomrenke H.G."/>
            <person name="Brambilla E."/>
            <person name="Klenk H.-P."/>
            <person name="Eisen J.A."/>
        </authorList>
    </citation>
    <scope>NUCLEOTIDE SEQUENCE [LARGE SCALE GENOMIC DNA]</scope>
    <source>
        <strain evidence="2">DSM 17093 / CIP 108686 / LMG 22925 / RQ-24</strain>
    </source>
</reference>
<sequence>MARRHAPTAPHRGLFCRRQPERTILELARASRLHLCTSPPLLAELQGVLAREKFRPYPLSAKTNAYDVTLGYAALATVFQTPTIAPVVAADPDDAVLACTEASKSAYIASGDRHLLALGRYDGVPIVNARAFVEAEL</sequence>
<gene>
    <name evidence="1" type="ordered locus">Trad_2653</name>
</gene>